<keyword evidence="1" id="KW-0255">Endonuclease</keyword>
<keyword evidence="1" id="KW-0540">Nuclease</keyword>
<dbReference type="REBASE" id="304590">
    <property type="entry name" value="M.Pin2069ORF11800P"/>
</dbReference>
<dbReference type="RefSeq" id="WP_099977656.1">
    <property type="nucleotide sequence ID" value="NZ_PESN01000002.1"/>
</dbReference>
<keyword evidence="1" id="KW-0378">Hydrolase</keyword>
<organism evidence="1 3">
    <name type="scientific">Prevotella intermedia</name>
    <dbReference type="NCBI Taxonomy" id="28131"/>
    <lineage>
        <taxon>Bacteria</taxon>
        <taxon>Pseudomonadati</taxon>
        <taxon>Bacteroidota</taxon>
        <taxon>Bacteroidia</taxon>
        <taxon>Bacteroidales</taxon>
        <taxon>Prevotellaceae</taxon>
        <taxon>Prevotella</taxon>
    </lineage>
</organism>
<evidence type="ECO:0000313" key="2">
    <source>
        <dbReference type="EMBL" id="PIN27875.1"/>
    </source>
</evidence>
<sequence>MIDILEDRLPTKILSKLLIDRTTGRNIFWATSDYEVYGVGFGFFDEITAEKIRGKNGYVIMPRVLKSLDNKKKRTKEKAEIFTPAWVCNDMCNAGDEAYRASDSHFNFSFYRNNKHDWRYCSEPIRFAVGITWQDYVLRNTLEITCGEAPYIVSRYDAATGEAIEIERRIGLLDRKMRVINENVNTFQEWMQWVLIAFQSSYGYEWQGDNILLARENLLASFIDYYEARWLRNPCLEEMTQIIEIISWNIFQMDGLKMVVPNSCKHGVLGTTSNLFEEKEMIFCEGCKTNNPSKHNGIPVRIMDWEKHEAIEFRTLYSKKK</sequence>
<accession>A0A2G9IC38</accession>
<dbReference type="Proteomes" id="UP000230500">
    <property type="component" value="Unassembled WGS sequence"/>
</dbReference>
<dbReference type="AlphaFoldDB" id="A0A2G9IC38"/>
<comment type="caution">
    <text evidence="1">The sequence shown here is derived from an EMBL/GenBank/DDBJ whole genome shotgun (WGS) entry which is preliminary data.</text>
</comment>
<reference evidence="1 3" key="1">
    <citation type="submission" date="2017-11" db="EMBL/GenBank/DDBJ databases">
        <title>Genome sequencing of Prevotella intermedia KCOM 2069.</title>
        <authorList>
            <person name="Kook J.-K."/>
            <person name="Park S.-N."/>
            <person name="Lim Y.K."/>
        </authorList>
    </citation>
    <scope>NUCLEOTIDE SEQUENCE [LARGE SCALE GENOMIC DNA]</scope>
    <source>
        <strain evidence="1 3">KCOM 2069</strain>
    </source>
</reference>
<gene>
    <name evidence="2" type="ORF">CUC04_11265</name>
    <name evidence="1" type="ORF">CUC04_11800</name>
</gene>
<dbReference type="GO" id="GO:0004519">
    <property type="term" value="F:endonuclease activity"/>
    <property type="evidence" value="ECO:0007669"/>
    <property type="project" value="UniProtKB-KW"/>
</dbReference>
<protein>
    <submittedName>
        <fullName evidence="1">Restriction endonuclease subunit M</fullName>
    </submittedName>
</protein>
<name>A0A2G9IC38_PREIN</name>
<evidence type="ECO:0000313" key="3">
    <source>
        <dbReference type="Proteomes" id="UP000230500"/>
    </source>
</evidence>
<dbReference type="EMBL" id="PESN01000003">
    <property type="protein sequence ID" value="PIN27322.1"/>
    <property type="molecule type" value="Genomic_DNA"/>
</dbReference>
<proteinExistence type="predicted"/>
<dbReference type="EMBL" id="PESN01000002">
    <property type="protein sequence ID" value="PIN27875.1"/>
    <property type="molecule type" value="Genomic_DNA"/>
</dbReference>
<evidence type="ECO:0000313" key="1">
    <source>
        <dbReference type="EMBL" id="PIN27322.1"/>
    </source>
</evidence>